<comment type="caution">
    <text evidence="1">The sequence shown here is derived from an EMBL/GenBank/DDBJ whole genome shotgun (WGS) entry which is preliminary data.</text>
</comment>
<proteinExistence type="predicted"/>
<evidence type="ECO:0000313" key="1">
    <source>
        <dbReference type="EMBL" id="KAF7775175.1"/>
    </source>
</evidence>
<dbReference type="AlphaFoldDB" id="A0AAD4ALY7"/>
<dbReference type="Proteomes" id="UP000016487">
    <property type="component" value="Unassembled WGS sequence"/>
</dbReference>
<dbReference type="EMBL" id="AHBZ03000012">
    <property type="protein sequence ID" value="KAF7775175.1"/>
    <property type="molecule type" value="Genomic_DNA"/>
</dbReference>
<name>A0AAD4ALY7_9GAMM</name>
<sequence length="52" mass="5760">MEVGEVNCSITIAIESTFIHQKNNLILKHEVTSIFMAVLPGLKNTRSTETSL</sequence>
<reference evidence="1" key="1">
    <citation type="journal article" date="2012" name="J. Bacteriol.">
        <title>Genome sequences of type strains of seven species of the marine bacterium Pseudoalteromonas.</title>
        <authorList>
            <person name="Xie B.B."/>
            <person name="Shu Y.L."/>
            <person name="Qin Q.L."/>
            <person name="Rong J.C."/>
            <person name="Zhang X.Y."/>
            <person name="Chen X.L."/>
            <person name="Shi M."/>
            <person name="He H.L."/>
            <person name="Zhou B.C."/>
            <person name="Zhang Y.Z."/>
        </authorList>
    </citation>
    <scope>NUCLEOTIDE SEQUENCE</scope>
    <source>
        <strain evidence="1">DSM 8771</strain>
    </source>
</reference>
<organism evidence="1 2">
    <name type="scientific">Pseudoalteromonas citrea</name>
    <dbReference type="NCBI Taxonomy" id="43655"/>
    <lineage>
        <taxon>Bacteria</taxon>
        <taxon>Pseudomonadati</taxon>
        <taxon>Pseudomonadota</taxon>
        <taxon>Gammaproteobacteria</taxon>
        <taxon>Alteromonadales</taxon>
        <taxon>Pseudoalteromonadaceae</taxon>
        <taxon>Pseudoalteromonas</taxon>
    </lineage>
</organism>
<accession>A0AAD4ALY7</accession>
<protein>
    <submittedName>
        <fullName evidence="1">Uncharacterized protein</fullName>
    </submittedName>
</protein>
<reference evidence="1" key="2">
    <citation type="submission" date="2015-03" db="EMBL/GenBank/DDBJ databases">
        <title>Genome sequence of Pseudoalteromonas citrea.</title>
        <authorList>
            <person name="Xie B.-B."/>
            <person name="Rong J.-C."/>
            <person name="Qin Q.-L."/>
            <person name="Zhang Y.-Z."/>
        </authorList>
    </citation>
    <scope>NUCLEOTIDE SEQUENCE</scope>
    <source>
        <strain evidence="1">DSM 8771</strain>
    </source>
</reference>
<evidence type="ECO:0000313" key="2">
    <source>
        <dbReference type="Proteomes" id="UP000016487"/>
    </source>
</evidence>
<gene>
    <name evidence="1" type="ORF">PCIT_a1301</name>
</gene>